<name>A0A1H9EG45_9LACT</name>
<feature type="transmembrane region" description="Helical" evidence="7">
    <location>
        <begin position="21"/>
        <end position="42"/>
    </location>
</feature>
<keyword evidence="3 7" id="KW-0812">Transmembrane</keyword>
<dbReference type="Proteomes" id="UP000198833">
    <property type="component" value="Unassembled WGS sequence"/>
</dbReference>
<dbReference type="OrthoDB" id="9770036at2"/>
<dbReference type="GO" id="GO:0005886">
    <property type="term" value="C:plasma membrane"/>
    <property type="evidence" value="ECO:0007669"/>
    <property type="project" value="UniProtKB-SubCell"/>
</dbReference>
<dbReference type="Pfam" id="PF12704">
    <property type="entry name" value="MacB_PCD"/>
    <property type="match status" value="1"/>
</dbReference>
<dbReference type="InterPro" id="IPR025857">
    <property type="entry name" value="MacB_PCD"/>
</dbReference>
<protein>
    <submittedName>
        <fullName evidence="10">Putative ABC transport system permease protein</fullName>
    </submittedName>
</protein>
<dbReference type="GO" id="GO:0022857">
    <property type="term" value="F:transmembrane transporter activity"/>
    <property type="evidence" value="ECO:0007669"/>
    <property type="project" value="TreeGrafter"/>
</dbReference>
<evidence type="ECO:0000256" key="1">
    <source>
        <dbReference type="ARBA" id="ARBA00004651"/>
    </source>
</evidence>
<sequence>MRINELLKSTLATMRLHKRRTFLTMIGIIIGIAAVITIMSLGNGFRKQFMEEVVKDESGRVSQEFYYNLEGSLLDHEWATFNPFSEKNVQDIKLFPGVSEVVLENEDQSNQTFYQEIKNRDKSLNTGLKVVDHSELDLVDGRNLSFSDNQGAKPYIVIDEMLATELYGQPDQALSKSINLNEREYTIVGVFRQQMPEESDGMMDITMGDEAQVYMPTQTYKRYNDSNMINFSMKVYFDKGADMKAISADINTYLQEEGAGLEKGSYTYFDISEMMEEISNTLQTITYFISAVAAISLFIAGVGVMNMMYISVSERTKEIGIRRSMGATAKSIQWQFLLEGISITLLGGAIGYLCGIGIATIAGNFLPFKAAIDIPTALVSVFISIMIGIIFSVFPARQAARKNVVEILR</sequence>
<evidence type="ECO:0000256" key="5">
    <source>
        <dbReference type="ARBA" id="ARBA00023136"/>
    </source>
</evidence>
<keyword evidence="5 7" id="KW-0472">Membrane</keyword>
<dbReference type="PANTHER" id="PTHR30572">
    <property type="entry name" value="MEMBRANE COMPONENT OF TRANSPORTER-RELATED"/>
    <property type="match status" value="1"/>
</dbReference>
<keyword evidence="11" id="KW-1185">Reference proteome</keyword>
<dbReference type="RefSeq" id="WP_092571959.1">
    <property type="nucleotide sequence ID" value="NZ_CP149446.1"/>
</dbReference>
<dbReference type="EMBL" id="FOEN01000007">
    <property type="protein sequence ID" value="SEQ24651.1"/>
    <property type="molecule type" value="Genomic_DNA"/>
</dbReference>
<evidence type="ECO:0000256" key="2">
    <source>
        <dbReference type="ARBA" id="ARBA00022475"/>
    </source>
</evidence>
<dbReference type="PANTHER" id="PTHR30572:SF4">
    <property type="entry name" value="ABC TRANSPORTER PERMEASE YTRF"/>
    <property type="match status" value="1"/>
</dbReference>
<evidence type="ECO:0000256" key="3">
    <source>
        <dbReference type="ARBA" id="ARBA00022692"/>
    </source>
</evidence>
<evidence type="ECO:0000313" key="10">
    <source>
        <dbReference type="EMBL" id="SEQ24651.1"/>
    </source>
</evidence>
<dbReference type="InterPro" id="IPR003838">
    <property type="entry name" value="ABC3_permease_C"/>
</dbReference>
<evidence type="ECO:0000259" key="9">
    <source>
        <dbReference type="Pfam" id="PF12704"/>
    </source>
</evidence>
<proteinExistence type="inferred from homology"/>
<feature type="domain" description="ABC3 transporter permease C-terminal" evidence="8">
    <location>
        <begin position="291"/>
        <end position="403"/>
    </location>
</feature>
<gene>
    <name evidence="10" type="ORF">SAMN04488558_10726</name>
</gene>
<accession>A0A1H9EG45</accession>
<keyword evidence="4 7" id="KW-1133">Transmembrane helix</keyword>
<dbReference type="STRING" id="89093.SAMN04488558_10726"/>
<feature type="domain" description="MacB-like periplasmic core" evidence="9">
    <location>
        <begin position="21"/>
        <end position="252"/>
    </location>
</feature>
<dbReference type="AlphaFoldDB" id="A0A1H9EG45"/>
<feature type="transmembrane region" description="Helical" evidence="7">
    <location>
        <begin position="333"/>
        <end position="362"/>
    </location>
</feature>
<keyword evidence="2" id="KW-1003">Cell membrane</keyword>
<comment type="similarity">
    <text evidence="6">Belongs to the ABC-4 integral membrane protein family.</text>
</comment>
<evidence type="ECO:0000256" key="4">
    <source>
        <dbReference type="ARBA" id="ARBA00022989"/>
    </source>
</evidence>
<reference evidence="10 11" key="1">
    <citation type="submission" date="2016-10" db="EMBL/GenBank/DDBJ databases">
        <authorList>
            <person name="de Groot N.N."/>
        </authorList>
    </citation>
    <scope>NUCLEOTIDE SEQUENCE [LARGE SCALE GENOMIC DNA]</scope>
    <source>
        <strain evidence="10 11">DSM 15695</strain>
    </source>
</reference>
<dbReference type="Pfam" id="PF02687">
    <property type="entry name" value="FtsX"/>
    <property type="match status" value="1"/>
</dbReference>
<evidence type="ECO:0000256" key="7">
    <source>
        <dbReference type="SAM" id="Phobius"/>
    </source>
</evidence>
<dbReference type="InterPro" id="IPR050250">
    <property type="entry name" value="Macrolide_Exporter_MacB"/>
</dbReference>
<evidence type="ECO:0000313" key="11">
    <source>
        <dbReference type="Proteomes" id="UP000198833"/>
    </source>
</evidence>
<evidence type="ECO:0000259" key="8">
    <source>
        <dbReference type="Pfam" id="PF02687"/>
    </source>
</evidence>
<feature type="transmembrane region" description="Helical" evidence="7">
    <location>
        <begin position="287"/>
        <end position="312"/>
    </location>
</feature>
<comment type="subcellular location">
    <subcellularLocation>
        <location evidence="1">Cell membrane</location>
        <topology evidence="1">Multi-pass membrane protein</topology>
    </subcellularLocation>
</comment>
<feature type="transmembrane region" description="Helical" evidence="7">
    <location>
        <begin position="374"/>
        <end position="394"/>
    </location>
</feature>
<organism evidence="10 11">
    <name type="scientific">Ignavigranum ruoffiae</name>
    <dbReference type="NCBI Taxonomy" id="89093"/>
    <lineage>
        <taxon>Bacteria</taxon>
        <taxon>Bacillati</taxon>
        <taxon>Bacillota</taxon>
        <taxon>Bacilli</taxon>
        <taxon>Lactobacillales</taxon>
        <taxon>Aerococcaceae</taxon>
        <taxon>Ignavigranum</taxon>
    </lineage>
</organism>
<evidence type="ECO:0000256" key="6">
    <source>
        <dbReference type="ARBA" id="ARBA00038076"/>
    </source>
</evidence>